<keyword evidence="3" id="KW-1185">Reference proteome</keyword>
<sequence>MARLKGNNSGGGGLAWIIGIIVVLVLLYLLYRFYLQPNGLLDLGF</sequence>
<name>A0ABY5YHK7_9DEIO</name>
<protein>
    <submittedName>
        <fullName evidence="2">Uncharacterized protein</fullName>
    </submittedName>
</protein>
<evidence type="ECO:0000313" key="3">
    <source>
        <dbReference type="Proteomes" id="UP001060261"/>
    </source>
</evidence>
<dbReference type="EMBL" id="CP104213">
    <property type="protein sequence ID" value="UWX63651.1"/>
    <property type="molecule type" value="Genomic_DNA"/>
</dbReference>
<organism evidence="2 3">
    <name type="scientific">Deinococcus rubellus</name>
    <dbReference type="NCBI Taxonomy" id="1889240"/>
    <lineage>
        <taxon>Bacteria</taxon>
        <taxon>Thermotogati</taxon>
        <taxon>Deinococcota</taxon>
        <taxon>Deinococci</taxon>
        <taxon>Deinococcales</taxon>
        <taxon>Deinococcaceae</taxon>
        <taxon>Deinococcus</taxon>
    </lineage>
</organism>
<keyword evidence="1" id="KW-0812">Transmembrane</keyword>
<feature type="transmembrane region" description="Helical" evidence="1">
    <location>
        <begin position="12"/>
        <end position="31"/>
    </location>
</feature>
<keyword evidence="1" id="KW-1133">Transmembrane helix</keyword>
<dbReference type="Proteomes" id="UP001060261">
    <property type="component" value="Chromosome"/>
</dbReference>
<keyword evidence="1" id="KW-0472">Membrane</keyword>
<dbReference type="RefSeq" id="WP_260559934.1">
    <property type="nucleotide sequence ID" value="NZ_BAABEC010000074.1"/>
</dbReference>
<gene>
    <name evidence="2" type="ORF">N0D28_13080</name>
</gene>
<evidence type="ECO:0000256" key="1">
    <source>
        <dbReference type="SAM" id="Phobius"/>
    </source>
</evidence>
<accession>A0ABY5YHK7</accession>
<proteinExistence type="predicted"/>
<reference evidence="2" key="1">
    <citation type="submission" date="2022-09" db="EMBL/GenBank/DDBJ databases">
        <title>genome sequence of Deinococcus rubellus.</title>
        <authorList>
            <person name="Srinivasan S."/>
        </authorList>
    </citation>
    <scope>NUCLEOTIDE SEQUENCE</scope>
    <source>
        <strain evidence="2">Ant6</strain>
    </source>
</reference>
<evidence type="ECO:0000313" key="2">
    <source>
        <dbReference type="EMBL" id="UWX63651.1"/>
    </source>
</evidence>